<dbReference type="AlphaFoldDB" id="A0A812CBZ2"/>
<keyword evidence="1" id="KW-0812">Transmembrane</keyword>
<evidence type="ECO:0000313" key="2">
    <source>
        <dbReference type="EMBL" id="CAE1260682.1"/>
    </source>
</evidence>
<comment type="caution">
    <text evidence="2">The sequence shown here is derived from an EMBL/GenBank/DDBJ whole genome shotgun (WGS) entry which is preliminary data.</text>
</comment>
<reference evidence="2" key="1">
    <citation type="submission" date="2021-01" db="EMBL/GenBank/DDBJ databases">
        <authorList>
            <person name="Li R."/>
            <person name="Bekaert M."/>
        </authorList>
    </citation>
    <scope>NUCLEOTIDE SEQUENCE</scope>
    <source>
        <strain evidence="2">Farmed</strain>
    </source>
</reference>
<feature type="transmembrane region" description="Helical" evidence="1">
    <location>
        <begin position="56"/>
        <end position="73"/>
    </location>
</feature>
<proteinExistence type="predicted"/>
<keyword evidence="1" id="KW-1133">Transmembrane helix</keyword>
<sequence>MAYFIKPFHPDISPFSHLFVSIYIYSHLCIYLYLFVCIYLTIFISLSLSLSPHKCLSIYLSIYLSIFINIYLFRNIYLSIYILTHDMPSLPLPILDYSLFFLAFLDSHIILRYNQSLFLFAKYWLFFATIMRPRNRLRALNSKSAPINNAAGKARGHYSGRGAYRLTTRQNVSGGRREKFAFRNEQKYPVIAEGVRVMRGYRAAKLVLVRAKQLLVSIYLSIYPQDQSGCENNIN</sequence>
<evidence type="ECO:0000313" key="3">
    <source>
        <dbReference type="Proteomes" id="UP000597762"/>
    </source>
</evidence>
<accession>A0A812CBZ2</accession>
<evidence type="ECO:0000256" key="1">
    <source>
        <dbReference type="SAM" id="Phobius"/>
    </source>
</evidence>
<keyword evidence="1" id="KW-0472">Membrane</keyword>
<organism evidence="2 3">
    <name type="scientific">Acanthosepion pharaonis</name>
    <name type="common">Pharaoh cuttlefish</name>
    <name type="synonym">Sepia pharaonis</name>
    <dbReference type="NCBI Taxonomy" id="158019"/>
    <lineage>
        <taxon>Eukaryota</taxon>
        <taxon>Metazoa</taxon>
        <taxon>Spiralia</taxon>
        <taxon>Lophotrochozoa</taxon>
        <taxon>Mollusca</taxon>
        <taxon>Cephalopoda</taxon>
        <taxon>Coleoidea</taxon>
        <taxon>Decapodiformes</taxon>
        <taxon>Sepiida</taxon>
        <taxon>Sepiina</taxon>
        <taxon>Sepiidae</taxon>
        <taxon>Acanthosepion</taxon>
    </lineage>
</organism>
<dbReference type="EMBL" id="CAHIKZ030001342">
    <property type="protein sequence ID" value="CAE1260682.1"/>
    <property type="molecule type" value="Genomic_DNA"/>
</dbReference>
<gene>
    <name evidence="2" type="ORF">SPHA_32339</name>
</gene>
<feature type="transmembrane region" description="Helical" evidence="1">
    <location>
        <begin position="117"/>
        <end position="133"/>
    </location>
</feature>
<name>A0A812CBZ2_ACAPH</name>
<protein>
    <submittedName>
        <fullName evidence="2">Uncharacterized protein</fullName>
    </submittedName>
</protein>
<feature type="transmembrane region" description="Helical" evidence="1">
    <location>
        <begin position="20"/>
        <end position="44"/>
    </location>
</feature>
<dbReference type="Proteomes" id="UP000597762">
    <property type="component" value="Unassembled WGS sequence"/>
</dbReference>
<keyword evidence="3" id="KW-1185">Reference proteome</keyword>